<feature type="domain" description="Aldehyde dehydrogenase" evidence="7">
    <location>
        <begin position="10"/>
        <end position="384"/>
    </location>
</feature>
<dbReference type="InterPro" id="IPR016162">
    <property type="entry name" value="Ald_DH_N"/>
</dbReference>
<name>A0A915NTG6_9BILA</name>
<evidence type="ECO:0000256" key="6">
    <source>
        <dbReference type="RuleBase" id="RU003345"/>
    </source>
</evidence>
<feature type="domain" description="Aldehyde dehydrogenase" evidence="7">
    <location>
        <begin position="640"/>
        <end position="682"/>
    </location>
</feature>
<dbReference type="Gene3D" id="3.40.309.10">
    <property type="entry name" value="Aldehyde Dehydrogenase, Chain A, domain 2"/>
    <property type="match status" value="2"/>
</dbReference>
<dbReference type="InterPro" id="IPR016161">
    <property type="entry name" value="Ald_DH/histidinol_DH"/>
</dbReference>
<protein>
    <recommendedName>
        <fullName evidence="4">aldehyde dehydrogenase (NAD(+))</fullName>
        <ecNumber evidence="4">1.2.1.3</ecNumber>
    </recommendedName>
</protein>
<accession>A0A915NTG6</accession>
<dbReference type="PROSITE" id="PS00070">
    <property type="entry name" value="ALDEHYDE_DEHYDR_CYS"/>
    <property type="match status" value="1"/>
</dbReference>
<dbReference type="PANTHER" id="PTHR11699">
    <property type="entry name" value="ALDEHYDE DEHYDROGENASE-RELATED"/>
    <property type="match status" value="1"/>
</dbReference>
<evidence type="ECO:0000313" key="8">
    <source>
        <dbReference type="Proteomes" id="UP000887560"/>
    </source>
</evidence>
<evidence type="ECO:0000256" key="2">
    <source>
        <dbReference type="ARBA" id="ARBA00023002"/>
    </source>
</evidence>
<dbReference type="EC" id="1.2.1.3" evidence="4"/>
<dbReference type="Gene3D" id="3.40.605.10">
    <property type="entry name" value="Aldehyde Dehydrogenase, Chain A, domain 1"/>
    <property type="match status" value="1"/>
</dbReference>
<comment type="similarity">
    <text evidence="1 6">Belongs to the aldehyde dehydrogenase family.</text>
</comment>
<evidence type="ECO:0000256" key="1">
    <source>
        <dbReference type="ARBA" id="ARBA00009986"/>
    </source>
</evidence>
<evidence type="ECO:0000259" key="7">
    <source>
        <dbReference type="Pfam" id="PF00171"/>
    </source>
</evidence>
<dbReference type="FunFam" id="3.40.605.10:FF:000026">
    <property type="entry name" value="Aldehyde dehydrogenase, putative"/>
    <property type="match status" value="1"/>
</dbReference>
<evidence type="ECO:0000256" key="3">
    <source>
        <dbReference type="ARBA" id="ARBA00023027"/>
    </source>
</evidence>
<dbReference type="InterPro" id="IPR029510">
    <property type="entry name" value="Ald_DH_CS_GLU"/>
</dbReference>
<keyword evidence="8" id="KW-1185">Reference proteome</keyword>
<evidence type="ECO:0000256" key="4">
    <source>
        <dbReference type="ARBA" id="ARBA00024226"/>
    </source>
</evidence>
<dbReference type="PROSITE" id="PS00687">
    <property type="entry name" value="ALDEHYDE_DEHYDR_GLU"/>
    <property type="match status" value="1"/>
</dbReference>
<dbReference type="FunFam" id="3.40.309.10:FF:000001">
    <property type="entry name" value="Mitochondrial aldehyde dehydrogenase 2"/>
    <property type="match status" value="1"/>
</dbReference>
<dbReference type="InterPro" id="IPR016163">
    <property type="entry name" value="Ald_DH_C"/>
</dbReference>
<dbReference type="AlphaFoldDB" id="A0A915NTG6"/>
<dbReference type="FunFam" id="3.40.605.10:FF:000029">
    <property type="entry name" value="Aldehyde dehydrogenase, mitochondrial"/>
    <property type="match status" value="1"/>
</dbReference>
<keyword evidence="3" id="KW-0520">NAD</keyword>
<keyword evidence="2 6" id="KW-0560">Oxidoreductase</keyword>
<evidence type="ECO:0000256" key="5">
    <source>
        <dbReference type="PROSITE-ProRule" id="PRU10007"/>
    </source>
</evidence>
<dbReference type="Proteomes" id="UP000887560">
    <property type="component" value="Unplaced"/>
</dbReference>
<organism evidence="8 9">
    <name type="scientific">Meloidogyne floridensis</name>
    <dbReference type="NCBI Taxonomy" id="298350"/>
    <lineage>
        <taxon>Eukaryota</taxon>
        <taxon>Metazoa</taxon>
        <taxon>Ecdysozoa</taxon>
        <taxon>Nematoda</taxon>
        <taxon>Chromadorea</taxon>
        <taxon>Rhabditida</taxon>
        <taxon>Tylenchina</taxon>
        <taxon>Tylenchomorpha</taxon>
        <taxon>Tylenchoidea</taxon>
        <taxon>Meloidogynidae</taxon>
        <taxon>Meloidogyninae</taxon>
        <taxon>Meloidogyne</taxon>
    </lineage>
</organism>
<dbReference type="WBParaSite" id="scf7180000420213.g4910">
    <property type="protein sequence ID" value="scf7180000420213.g4910"/>
    <property type="gene ID" value="scf7180000420213.g4910"/>
</dbReference>
<proteinExistence type="inferred from homology"/>
<reference evidence="9" key="1">
    <citation type="submission" date="2022-11" db="UniProtKB">
        <authorList>
            <consortium name="WormBaseParasite"/>
        </authorList>
    </citation>
    <scope>IDENTIFICATION</scope>
</reference>
<dbReference type="InterPro" id="IPR015590">
    <property type="entry name" value="Aldehyde_DH_dom"/>
</dbReference>
<evidence type="ECO:0000313" key="9">
    <source>
        <dbReference type="WBParaSite" id="scf7180000420213.g4910"/>
    </source>
</evidence>
<dbReference type="SUPFAM" id="SSF53720">
    <property type="entry name" value="ALDH-like"/>
    <property type="match status" value="2"/>
</dbReference>
<sequence>MNLATSVLPDLPLSIAVYRYYAGWADKNHGKTIPIGGDYFCYTRHEPVGVVGQIIPWNFPLLMQAWKLAPALAMGNTVILKPAEQTPLTALYVANLIKEAGFPPGVVNIVPGYGPTAGKALATHPKVDKVAFTGSTEVGLQVKRECSEANLKRITLELGGKSPNIIFSDADMPLAVEQAAFGLFFNQGQCCCAGSRTFVESKIYDEFVERSKILAESRVLGNPFDLNVNHGPQIDGDQETKILRLIEHGKKEGAKLVTGGGKFVGKEANDGYFIQPTIFSDVKSEMKIAQEEIFGPVMSIIKFDDLKDLVEKANETCYGLAAGVVTRDMDKALYIANNIRAGTVWVNCYDVFDAAAPFGGYKMSGIGRELGEYGLEPYTEVKTVTIKVPLVVIFSCFALSVEDFEEAIDEHGQGGNQMIRIELQGVVGRIVVWDQNHSEFIAEDLMEEFIHNGITAFNHQRTLQNAEIRRPLFYERTVVLYVKVLLPSWVVNDGTNNWIRVEIITKYNIFIMSDSSGNSSRVMRLSSLTVGQFKQAVENFREGSHIKDVVMVCKRQNISGIWDEKFSKEPLPVNKFMEEFLRDGIIASNRLKRACKFHLVTPLIQNRTVTLYVWIKTPPRLNLPSGGLLDLVVEIISKPKIMCGMHSGLSNNKVNNGYFIQPIIFSDVKSEMKIAQEEIFGPSTKTRISKVQEGDTADIDVKAACDAFKLGSEWRRMDSGQHSCMFE</sequence>
<dbReference type="InterPro" id="IPR016160">
    <property type="entry name" value="Ald_DH_CS_CYS"/>
</dbReference>
<dbReference type="Pfam" id="PF00171">
    <property type="entry name" value="Aldedh"/>
    <property type="match status" value="2"/>
</dbReference>
<dbReference type="GO" id="GO:0004029">
    <property type="term" value="F:aldehyde dehydrogenase (NAD+) activity"/>
    <property type="evidence" value="ECO:0007669"/>
    <property type="project" value="UniProtKB-EC"/>
</dbReference>
<feature type="active site" evidence="5">
    <location>
        <position position="157"/>
    </location>
</feature>